<reference evidence="1" key="1">
    <citation type="submission" date="2017-07" db="EMBL/GenBank/DDBJ databases">
        <title>Taro Niue Genome Assembly and Annotation.</title>
        <authorList>
            <person name="Atibalentja N."/>
            <person name="Keating K."/>
            <person name="Fields C.J."/>
        </authorList>
    </citation>
    <scope>NUCLEOTIDE SEQUENCE</scope>
    <source>
        <strain evidence="1">Niue_2</strain>
        <tissue evidence="1">Leaf</tissue>
    </source>
</reference>
<evidence type="ECO:0000313" key="2">
    <source>
        <dbReference type="Proteomes" id="UP000652761"/>
    </source>
</evidence>
<name>A0A843UM60_COLES</name>
<dbReference type="AlphaFoldDB" id="A0A843UM60"/>
<evidence type="ECO:0000313" key="1">
    <source>
        <dbReference type="EMBL" id="MQL83306.1"/>
    </source>
</evidence>
<accession>A0A843UM60</accession>
<dbReference type="InterPro" id="IPR016024">
    <property type="entry name" value="ARM-type_fold"/>
</dbReference>
<dbReference type="EMBL" id="NMUH01000688">
    <property type="protein sequence ID" value="MQL83306.1"/>
    <property type="molecule type" value="Genomic_DNA"/>
</dbReference>
<feature type="non-terminal residue" evidence="1">
    <location>
        <position position="137"/>
    </location>
</feature>
<dbReference type="Proteomes" id="UP000652761">
    <property type="component" value="Unassembled WGS sequence"/>
</dbReference>
<proteinExistence type="predicted"/>
<protein>
    <submittedName>
        <fullName evidence="1">Uncharacterized protein</fullName>
    </submittedName>
</protein>
<comment type="caution">
    <text evidence="1">The sequence shown here is derived from an EMBL/GenBank/DDBJ whole genome shotgun (WGS) entry which is preliminary data.</text>
</comment>
<dbReference type="PANTHER" id="PTHR37743">
    <property type="entry name" value="ARM REPEAT SUPERFAMILY PROTEIN"/>
    <property type="match status" value="1"/>
</dbReference>
<sequence length="137" mass="15360">MCIVLLLYFEYLLTISYLFSLKLKRGHHDLVEVIVSIIRSIILRTDFSSGSNAADAHQLEVILPLLLSLLDERDSTAKAVVLLMAELCYINSDGRVLKEMCKCLSCGTRCQKKNAIDVILELVHGHPDSINEIFPSL</sequence>
<dbReference type="SUPFAM" id="SSF48371">
    <property type="entry name" value="ARM repeat"/>
    <property type="match status" value="1"/>
</dbReference>
<keyword evidence="2" id="KW-1185">Reference proteome</keyword>
<gene>
    <name evidence="1" type="ORF">Taro_015782</name>
</gene>
<dbReference type="PANTHER" id="PTHR37743:SF2">
    <property type="match status" value="1"/>
</dbReference>
<organism evidence="1 2">
    <name type="scientific">Colocasia esculenta</name>
    <name type="common">Wild taro</name>
    <name type="synonym">Arum esculentum</name>
    <dbReference type="NCBI Taxonomy" id="4460"/>
    <lineage>
        <taxon>Eukaryota</taxon>
        <taxon>Viridiplantae</taxon>
        <taxon>Streptophyta</taxon>
        <taxon>Embryophyta</taxon>
        <taxon>Tracheophyta</taxon>
        <taxon>Spermatophyta</taxon>
        <taxon>Magnoliopsida</taxon>
        <taxon>Liliopsida</taxon>
        <taxon>Araceae</taxon>
        <taxon>Aroideae</taxon>
        <taxon>Colocasieae</taxon>
        <taxon>Colocasia</taxon>
    </lineage>
</organism>
<dbReference type="OrthoDB" id="79603at2759"/>